<dbReference type="RefSeq" id="WP_147575517.1">
    <property type="nucleotide sequence ID" value="NZ_VOWB01000047.1"/>
</dbReference>
<keyword evidence="7" id="KW-0812">Transmembrane</keyword>
<evidence type="ECO:0000256" key="4">
    <source>
        <dbReference type="ARBA" id="ARBA00022519"/>
    </source>
</evidence>
<keyword evidence="3" id="KW-1003">Cell membrane</keyword>
<keyword evidence="11" id="KW-1133">Transmembrane helix</keyword>
<evidence type="ECO:0000256" key="13">
    <source>
        <dbReference type="ARBA" id="ARBA00023316"/>
    </source>
</evidence>
<sequence>MRMRLVMGFIACFFILLLARVYHISIKSNVYYEEIAKQNAIKTQLIAPVRGQILDIKGKPLAVNKLGFSISIKPYLYIKKKNRKLLEQELQTIVHYFPDLNITKLKKTYIKSDSYYNQDYIEVVPFIEYDAMIKYFTILNLRENMQVKSTTQRYYPYDSLASHVIGYVGKANLNDMNENEIARLTSYVGRSGIERYYNSILQGNKGEKISKVNALNKEIEELSYKKPQTHNITLTIDLQLQEFITQIFKDLAGAAIIMDVSNGAILAAGSFPEYNLNPFVTGISQEEWEKLSNDLNHPFTNKLINGLYPPGSVIKMGTALAFLDSGKFDEHRKFLCDSNFELGGRKFRCWKVTGHGYMDMNDAIRESCDVYFYKGALEVGIDTISSVFERMGFGFKTGVDLPNEFIGTVPNKVWKRQKYNQPWYQGETLNTSIGQGDFLVTPMQVAKFTAMIATAKNITPHFIESIDDNITKLNFENNESIFTTFELAKLPLLRRSMYEVANEQGGTTARYLKNSPITIAAKTGTAQVVGISQSEKKRIKEEDLEYFLRSHAWITSYAPYEKPQYVVVVLIEHGKSGSNTGGPILAKIYEKLIDLGYIDKKYIKKKIR</sequence>
<dbReference type="EMBL" id="VOWB01000047">
    <property type="protein sequence ID" value="TXE81560.1"/>
    <property type="molecule type" value="Genomic_DNA"/>
</dbReference>
<dbReference type="SUPFAM" id="SSF56519">
    <property type="entry name" value="Penicillin binding protein dimerisation domain"/>
    <property type="match status" value="1"/>
</dbReference>
<evidence type="ECO:0000256" key="9">
    <source>
        <dbReference type="ARBA" id="ARBA00022960"/>
    </source>
</evidence>
<evidence type="ECO:0000256" key="1">
    <source>
        <dbReference type="ARBA" id="ARBA00004167"/>
    </source>
</evidence>
<evidence type="ECO:0000256" key="7">
    <source>
        <dbReference type="ARBA" id="ARBA00022692"/>
    </source>
</evidence>
<dbReference type="InterPro" id="IPR050515">
    <property type="entry name" value="Beta-lactam/transpept"/>
</dbReference>
<protein>
    <submittedName>
        <fullName evidence="16">Penicillin-binding protein 2</fullName>
        <ecNumber evidence="16">3.4.16.4</ecNumber>
    </submittedName>
</protein>
<evidence type="ECO:0000256" key="5">
    <source>
        <dbReference type="ARBA" id="ARBA00022645"/>
    </source>
</evidence>
<comment type="caution">
    <text evidence="16">The sequence shown here is derived from an EMBL/GenBank/DDBJ whole genome shotgun (WGS) entry which is preliminary data.</text>
</comment>
<dbReference type="GO" id="GO:0071972">
    <property type="term" value="F:peptidoglycan L,D-transpeptidase activity"/>
    <property type="evidence" value="ECO:0007669"/>
    <property type="project" value="TreeGrafter"/>
</dbReference>
<dbReference type="GO" id="GO:0006508">
    <property type="term" value="P:proteolysis"/>
    <property type="evidence" value="ECO:0007669"/>
    <property type="project" value="UniProtKB-KW"/>
</dbReference>
<evidence type="ECO:0000256" key="2">
    <source>
        <dbReference type="ARBA" id="ARBA00004236"/>
    </source>
</evidence>
<dbReference type="Gene3D" id="3.40.710.10">
    <property type="entry name" value="DD-peptidase/beta-lactamase superfamily"/>
    <property type="match status" value="1"/>
</dbReference>
<dbReference type="GO" id="GO:0008658">
    <property type="term" value="F:penicillin binding"/>
    <property type="evidence" value="ECO:0007669"/>
    <property type="project" value="InterPro"/>
</dbReference>
<evidence type="ECO:0000256" key="11">
    <source>
        <dbReference type="ARBA" id="ARBA00022989"/>
    </source>
</evidence>
<keyword evidence="9" id="KW-0133">Cell shape</keyword>
<evidence type="ECO:0000256" key="8">
    <source>
        <dbReference type="ARBA" id="ARBA00022801"/>
    </source>
</evidence>
<keyword evidence="4" id="KW-0997">Cell inner membrane</keyword>
<comment type="subcellular location">
    <subcellularLocation>
        <location evidence="2">Cell membrane</location>
    </subcellularLocation>
    <subcellularLocation>
        <location evidence="1">Membrane</location>
        <topology evidence="1">Single-pass membrane protein</topology>
    </subcellularLocation>
</comment>
<dbReference type="Gene3D" id="3.30.1390.30">
    <property type="entry name" value="Penicillin-binding protein 2a, domain 3"/>
    <property type="match status" value="1"/>
</dbReference>
<keyword evidence="6" id="KW-0645">Protease</keyword>
<evidence type="ECO:0000256" key="6">
    <source>
        <dbReference type="ARBA" id="ARBA00022670"/>
    </source>
</evidence>
<accession>A0A5C7DWM7</accession>
<evidence type="ECO:0000313" key="16">
    <source>
        <dbReference type="EMBL" id="TXE81560.1"/>
    </source>
</evidence>
<proteinExistence type="predicted"/>
<dbReference type="EC" id="3.4.16.4" evidence="16"/>
<feature type="domain" description="Penicillin-binding protein transpeptidase" evidence="14">
    <location>
        <begin position="253"/>
        <end position="590"/>
    </location>
</feature>
<dbReference type="GO" id="GO:0009002">
    <property type="term" value="F:serine-type D-Ala-D-Ala carboxypeptidase activity"/>
    <property type="evidence" value="ECO:0007669"/>
    <property type="project" value="UniProtKB-EC"/>
</dbReference>
<dbReference type="PANTHER" id="PTHR30627:SF2">
    <property type="entry name" value="PEPTIDOGLYCAN D,D-TRANSPEPTIDASE MRDA"/>
    <property type="match status" value="1"/>
</dbReference>
<dbReference type="GO" id="GO:0005886">
    <property type="term" value="C:plasma membrane"/>
    <property type="evidence" value="ECO:0007669"/>
    <property type="project" value="UniProtKB-SubCell"/>
</dbReference>
<dbReference type="Gene3D" id="3.90.1310.10">
    <property type="entry name" value="Penicillin-binding protein 2a (Domain 2)"/>
    <property type="match status" value="1"/>
</dbReference>
<evidence type="ECO:0000259" key="14">
    <source>
        <dbReference type="Pfam" id="PF00905"/>
    </source>
</evidence>
<dbReference type="InterPro" id="IPR005311">
    <property type="entry name" value="PBP_dimer"/>
</dbReference>
<name>A0A5C7DWM7_9BACT</name>
<dbReference type="Pfam" id="PF00905">
    <property type="entry name" value="Transpeptidase"/>
    <property type="match status" value="1"/>
</dbReference>
<keyword evidence="5 16" id="KW-0121">Carboxypeptidase</keyword>
<keyword evidence="13" id="KW-0961">Cell wall biogenesis/degradation</keyword>
<dbReference type="Proteomes" id="UP000321310">
    <property type="component" value="Unassembled WGS sequence"/>
</dbReference>
<dbReference type="InterPro" id="IPR001460">
    <property type="entry name" value="PCN-bd_Tpept"/>
</dbReference>
<dbReference type="NCBIfam" id="TIGR03423">
    <property type="entry name" value="pbp2_mrdA"/>
    <property type="match status" value="1"/>
</dbReference>
<keyword evidence="10" id="KW-0573">Peptidoglycan synthesis</keyword>
<evidence type="ECO:0000256" key="3">
    <source>
        <dbReference type="ARBA" id="ARBA00022475"/>
    </source>
</evidence>
<evidence type="ECO:0000259" key="15">
    <source>
        <dbReference type="Pfam" id="PF03717"/>
    </source>
</evidence>
<dbReference type="InterPro" id="IPR012338">
    <property type="entry name" value="Beta-lactam/transpept-like"/>
</dbReference>
<dbReference type="GO" id="GO:0009252">
    <property type="term" value="P:peptidoglycan biosynthetic process"/>
    <property type="evidence" value="ECO:0007669"/>
    <property type="project" value="UniProtKB-KW"/>
</dbReference>
<dbReference type="FunFam" id="3.40.710.10:FF:000024">
    <property type="entry name" value="Penicillin-binding protein 2"/>
    <property type="match status" value="1"/>
</dbReference>
<evidence type="ECO:0000256" key="12">
    <source>
        <dbReference type="ARBA" id="ARBA00023136"/>
    </source>
</evidence>
<dbReference type="AlphaFoldDB" id="A0A5C7DWM7"/>
<evidence type="ECO:0000256" key="10">
    <source>
        <dbReference type="ARBA" id="ARBA00022984"/>
    </source>
</evidence>
<dbReference type="Pfam" id="PF03717">
    <property type="entry name" value="PBP_dimer"/>
    <property type="match status" value="1"/>
</dbReference>
<evidence type="ECO:0000313" key="17">
    <source>
        <dbReference type="Proteomes" id="UP000321310"/>
    </source>
</evidence>
<dbReference type="GO" id="GO:0008360">
    <property type="term" value="P:regulation of cell shape"/>
    <property type="evidence" value="ECO:0007669"/>
    <property type="project" value="UniProtKB-KW"/>
</dbReference>
<dbReference type="InterPro" id="IPR017790">
    <property type="entry name" value="Penicillin-binding_protein_2"/>
</dbReference>
<keyword evidence="8 16" id="KW-0378">Hydrolase</keyword>
<keyword evidence="12" id="KW-0472">Membrane</keyword>
<feature type="domain" description="Penicillin-binding protein dimerisation" evidence="15">
    <location>
        <begin position="46"/>
        <end position="222"/>
    </location>
</feature>
<dbReference type="GO" id="GO:0071555">
    <property type="term" value="P:cell wall organization"/>
    <property type="evidence" value="ECO:0007669"/>
    <property type="project" value="UniProtKB-KW"/>
</dbReference>
<dbReference type="PANTHER" id="PTHR30627">
    <property type="entry name" value="PEPTIDOGLYCAN D,D-TRANSPEPTIDASE"/>
    <property type="match status" value="1"/>
</dbReference>
<dbReference type="SUPFAM" id="SSF56601">
    <property type="entry name" value="beta-lactamase/transpeptidase-like"/>
    <property type="match status" value="1"/>
</dbReference>
<dbReference type="InterPro" id="IPR036138">
    <property type="entry name" value="PBP_dimer_sf"/>
</dbReference>
<organism evidence="16 17">
    <name type="scientific">Campylobacter peloridis</name>
    <dbReference type="NCBI Taxonomy" id="488546"/>
    <lineage>
        <taxon>Bacteria</taxon>
        <taxon>Pseudomonadati</taxon>
        <taxon>Campylobacterota</taxon>
        <taxon>Epsilonproteobacteria</taxon>
        <taxon>Campylobacterales</taxon>
        <taxon>Campylobacteraceae</taxon>
        <taxon>Campylobacter</taxon>
    </lineage>
</organism>
<reference evidence="16 17" key="1">
    <citation type="submission" date="2019-07" db="EMBL/GenBank/DDBJ databases">
        <title>Rapid identification of Enteric Bacteria from Whole Genome Sequences (WGS) using Average Nucleotide Identity (ANI).</title>
        <authorList>
            <person name="Lane C."/>
        </authorList>
    </citation>
    <scope>NUCLEOTIDE SEQUENCE [LARGE SCALE GENOMIC DNA]</scope>
    <source>
        <strain evidence="16 17">2016D-0250</strain>
    </source>
</reference>
<gene>
    <name evidence="16" type="primary">mrdA</name>
    <name evidence="16" type="ORF">FPD46_04520</name>
</gene>